<comment type="function">
    <text evidence="5">Required for box C/D snoRNAs accumulation involved in snoRNA processing, snoRNA transport to the nucleolus and ribosome biogenesis.</text>
</comment>
<protein>
    <recommendedName>
        <fullName evidence="8">HIT-type domain-containing protein</fullName>
    </recommendedName>
</protein>
<sequence length="392" mass="45444">MEVLVSRAERKPDPKRPAMCEECNSNPSKYTCPGCSVRSCGLPCVRAHKSRTGCTGKRKATSFVPLSKFDDNQLISDYNLLEEIRRVADSAKRGRMQLCGYHHFRLPYHLRSLRSAAFHRRTKVLFLPSGMSRREKNQSRYDTKNKIIYWTIEWRFHSADVSVVDHEINENAPLHSVIEKYLNPGPWNRKLRQYSKESPDDLKLVIRKYPKGRESPFYKLDVRAPIKEQLASVILLENPVIHVFLPSHIFDFEVIKVEDRYPRKPDQKIERAQSCQQGVTFKEEEIEDTENPSEPNVLDLISHPKYTHIEPEKLNHISDSHPSCQMENNSEPNLVDFEFEQDLIDAYSDLLAEVNPDEFLNFGCDILGELQDNIDFSTLGQDELEEGEIPWA</sequence>
<evidence type="ECO:0000313" key="9">
    <source>
        <dbReference type="EnsemblPlants" id="Kaladp0042s0173.1.v1.1"/>
    </source>
</evidence>
<dbReference type="EnsemblPlants" id="Kaladp0042s0173.1.v1.1">
    <property type="protein sequence ID" value="Kaladp0042s0173.1.v1.1"/>
    <property type="gene ID" value="Kaladp0042s0173.v1.1"/>
</dbReference>
<keyword evidence="10" id="KW-1185">Reference proteome</keyword>
<dbReference type="Proteomes" id="UP000594263">
    <property type="component" value="Unplaced"/>
</dbReference>
<dbReference type="GO" id="GO:0000463">
    <property type="term" value="P:maturation of LSU-rRNA from tricistronic rRNA transcript (SSU-rRNA, 5.8S rRNA, LSU-rRNA)"/>
    <property type="evidence" value="ECO:0007669"/>
    <property type="project" value="TreeGrafter"/>
</dbReference>
<evidence type="ECO:0000256" key="5">
    <source>
        <dbReference type="ARBA" id="ARBA00049598"/>
    </source>
</evidence>
<proteinExistence type="inferred from homology"/>
<organism evidence="9 10">
    <name type="scientific">Kalanchoe fedtschenkoi</name>
    <name type="common">Lavender scallops</name>
    <name type="synonym">South American air plant</name>
    <dbReference type="NCBI Taxonomy" id="63787"/>
    <lineage>
        <taxon>Eukaryota</taxon>
        <taxon>Viridiplantae</taxon>
        <taxon>Streptophyta</taxon>
        <taxon>Embryophyta</taxon>
        <taxon>Tracheophyta</taxon>
        <taxon>Spermatophyta</taxon>
        <taxon>Magnoliopsida</taxon>
        <taxon>eudicotyledons</taxon>
        <taxon>Gunneridae</taxon>
        <taxon>Pentapetalae</taxon>
        <taxon>Saxifragales</taxon>
        <taxon>Crassulaceae</taxon>
        <taxon>Kalanchoe</taxon>
    </lineage>
</organism>
<reference evidence="9" key="1">
    <citation type="submission" date="2021-01" db="UniProtKB">
        <authorList>
            <consortium name="EnsemblPlants"/>
        </authorList>
    </citation>
    <scope>IDENTIFICATION</scope>
</reference>
<dbReference type="GO" id="GO:0005634">
    <property type="term" value="C:nucleus"/>
    <property type="evidence" value="ECO:0007669"/>
    <property type="project" value="TreeGrafter"/>
</dbReference>
<evidence type="ECO:0000256" key="2">
    <source>
        <dbReference type="ARBA" id="ARBA00022723"/>
    </source>
</evidence>
<dbReference type="Gene3D" id="3.30.60.190">
    <property type="match status" value="1"/>
</dbReference>
<dbReference type="InterPro" id="IPR057721">
    <property type="entry name" value="BCD1_alpha/beta"/>
</dbReference>
<keyword evidence="4" id="KW-0862">Zinc</keyword>
<keyword evidence="2" id="KW-0479">Metal-binding</keyword>
<dbReference type="Pfam" id="PF25790">
    <property type="entry name" value="BCD1"/>
    <property type="match status" value="1"/>
</dbReference>
<dbReference type="PANTHER" id="PTHR13483:SF3">
    <property type="entry name" value="BOX C_D SNORNA PROTEIN 1"/>
    <property type="match status" value="1"/>
</dbReference>
<keyword evidence="1" id="KW-0597">Phosphoprotein</keyword>
<feature type="domain" description="HIT-type" evidence="8">
    <location>
        <begin position="20"/>
        <end position="54"/>
    </location>
</feature>
<dbReference type="AlphaFoldDB" id="A0A7N0TR99"/>
<evidence type="ECO:0000256" key="7">
    <source>
        <dbReference type="PROSITE-ProRule" id="PRU00453"/>
    </source>
</evidence>
<accession>A0A7N0TR99</accession>
<dbReference type="OMA" id="PWNNQLR"/>
<dbReference type="GO" id="GO:0000492">
    <property type="term" value="P:box C/D snoRNP assembly"/>
    <property type="evidence" value="ECO:0007669"/>
    <property type="project" value="TreeGrafter"/>
</dbReference>
<dbReference type="GO" id="GO:0048254">
    <property type="term" value="P:snoRNA localization"/>
    <property type="evidence" value="ECO:0007669"/>
    <property type="project" value="TreeGrafter"/>
</dbReference>
<dbReference type="GO" id="GO:0070761">
    <property type="term" value="C:pre-snoRNP complex"/>
    <property type="evidence" value="ECO:0007669"/>
    <property type="project" value="TreeGrafter"/>
</dbReference>
<evidence type="ECO:0000256" key="1">
    <source>
        <dbReference type="ARBA" id="ARBA00022553"/>
    </source>
</evidence>
<evidence type="ECO:0000259" key="8">
    <source>
        <dbReference type="PROSITE" id="PS51083"/>
    </source>
</evidence>
<keyword evidence="3 7" id="KW-0863">Zinc-finger</keyword>
<evidence type="ECO:0000313" key="10">
    <source>
        <dbReference type="Proteomes" id="UP000594263"/>
    </source>
</evidence>
<dbReference type="SUPFAM" id="SSF144232">
    <property type="entry name" value="HIT/MYND zinc finger-like"/>
    <property type="match status" value="1"/>
</dbReference>
<evidence type="ECO:0000256" key="3">
    <source>
        <dbReference type="ARBA" id="ARBA00022771"/>
    </source>
</evidence>
<evidence type="ECO:0000256" key="4">
    <source>
        <dbReference type="ARBA" id="ARBA00022833"/>
    </source>
</evidence>
<dbReference type="GO" id="GO:0008270">
    <property type="term" value="F:zinc ion binding"/>
    <property type="evidence" value="ECO:0007669"/>
    <property type="project" value="UniProtKB-UniRule"/>
</dbReference>
<dbReference type="PROSITE" id="PS51083">
    <property type="entry name" value="ZF_HIT"/>
    <property type="match status" value="1"/>
</dbReference>
<dbReference type="InterPro" id="IPR007529">
    <property type="entry name" value="Znf_HIT"/>
</dbReference>
<comment type="similarity">
    <text evidence="6">Belongs to the BCD1 family.</text>
</comment>
<dbReference type="InterPro" id="IPR051639">
    <property type="entry name" value="BCD1"/>
</dbReference>
<dbReference type="Gramene" id="Kaladp0042s0173.1.v1.1">
    <property type="protein sequence ID" value="Kaladp0042s0173.1.v1.1"/>
    <property type="gene ID" value="Kaladp0042s0173.v1.1"/>
</dbReference>
<dbReference type="PANTHER" id="PTHR13483">
    <property type="entry name" value="BOX C_D SNORNA PROTEIN 1-RELATED"/>
    <property type="match status" value="1"/>
</dbReference>
<name>A0A7N0TR99_KALFE</name>
<evidence type="ECO:0000256" key="6">
    <source>
        <dbReference type="ARBA" id="ARBA00049654"/>
    </source>
</evidence>
<dbReference type="CDD" id="cd23023">
    <property type="entry name" value="zf-HIT_BCD1"/>
    <property type="match status" value="1"/>
</dbReference>
<dbReference type="Pfam" id="PF04438">
    <property type="entry name" value="zf-HIT"/>
    <property type="match status" value="1"/>
</dbReference>